<sequence>MEVLSARIAIRFTSGLHKPPREAWTLSLIEIEVPVEGIKEDLATLTTLDGKLDFPVSNSLSVQTRETNWGASGSFGEFILDLSSDALGGAGGVGIGAGIGYLISKVKGRTQSAFPSQPIDRAQAAELVRTHIALHYTEVGEDLTEIASSLALDTGIHEFTFKSPSGREYGGTAGEISGAPTCTKVWYKAES</sequence>
<name>A0ABN3XJC1_9ACTN</name>
<dbReference type="EMBL" id="BAAAUD010000049">
    <property type="protein sequence ID" value="GAA2959165.1"/>
    <property type="molecule type" value="Genomic_DNA"/>
</dbReference>
<dbReference type="Proteomes" id="UP001500403">
    <property type="component" value="Unassembled WGS sequence"/>
</dbReference>
<evidence type="ECO:0000313" key="1">
    <source>
        <dbReference type="EMBL" id="GAA2959165.1"/>
    </source>
</evidence>
<keyword evidence="2" id="KW-1185">Reference proteome</keyword>
<accession>A0ABN3XJC1</accession>
<dbReference type="RefSeq" id="WP_344497868.1">
    <property type="nucleotide sequence ID" value="NZ_BAAAUD010000049.1"/>
</dbReference>
<protein>
    <submittedName>
        <fullName evidence="1">Uncharacterized protein</fullName>
    </submittedName>
</protein>
<organism evidence="1 2">
    <name type="scientific">Streptomyces enissocaesilis</name>
    <dbReference type="NCBI Taxonomy" id="332589"/>
    <lineage>
        <taxon>Bacteria</taxon>
        <taxon>Bacillati</taxon>
        <taxon>Actinomycetota</taxon>
        <taxon>Actinomycetes</taxon>
        <taxon>Kitasatosporales</taxon>
        <taxon>Streptomycetaceae</taxon>
        <taxon>Streptomyces</taxon>
        <taxon>Streptomyces rochei group</taxon>
    </lineage>
</organism>
<comment type="caution">
    <text evidence="1">The sequence shown here is derived from an EMBL/GenBank/DDBJ whole genome shotgun (WGS) entry which is preliminary data.</text>
</comment>
<proteinExistence type="predicted"/>
<reference evidence="1 2" key="1">
    <citation type="journal article" date="2019" name="Int. J. Syst. Evol. Microbiol.">
        <title>The Global Catalogue of Microorganisms (GCM) 10K type strain sequencing project: providing services to taxonomists for standard genome sequencing and annotation.</title>
        <authorList>
            <consortium name="The Broad Institute Genomics Platform"/>
            <consortium name="The Broad Institute Genome Sequencing Center for Infectious Disease"/>
            <person name="Wu L."/>
            <person name="Ma J."/>
        </authorList>
    </citation>
    <scope>NUCLEOTIDE SEQUENCE [LARGE SCALE GENOMIC DNA]</scope>
    <source>
        <strain evidence="1 2">JCM 9088</strain>
    </source>
</reference>
<gene>
    <name evidence="1" type="ORF">GCM10010446_50550</name>
</gene>
<evidence type="ECO:0000313" key="2">
    <source>
        <dbReference type="Proteomes" id="UP001500403"/>
    </source>
</evidence>